<name>A0A8R1TLV1_ONCVO</name>
<proteinExistence type="predicted"/>
<evidence type="ECO:0000313" key="2">
    <source>
        <dbReference type="Proteomes" id="UP000024404"/>
    </source>
</evidence>
<reference evidence="2" key="1">
    <citation type="submission" date="2013-10" db="EMBL/GenBank/DDBJ databases">
        <title>Genome sequencing of Onchocerca volvulus.</title>
        <authorList>
            <person name="Cotton J."/>
            <person name="Tsai J."/>
            <person name="Stanley E."/>
            <person name="Tracey A."/>
            <person name="Holroyd N."/>
            <person name="Lustigman S."/>
            <person name="Berriman M."/>
        </authorList>
    </citation>
    <scope>NUCLEOTIDE SEQUENCE</scope>
</reference>
<protein>
    <submittedName>
        <fullName evidence="1">Uncharacterized protein</fullName>
    </submittedName>
</protein>
<reference evidence="1" key="2">
    <citation type="submission" date="2022-06" db="UniProtKB">
        <authorList>
            <consortium name="EnsemblMetazoa"/>
        </authorList>
    </citation>
    <scope>IDENTIFICATION</scope>
</reference>
<dbReference type="AlphaFoldDB" id="A0A8R1TLV1"/>
<dbReference type="EnsemblMetazoa" id="OVOC11801.1">
    <property type="protein sequence ID" value="OVOC11801.1"/>
    <property type="gene ID" value="WBGene00248610"/>
</dbReference>
<dbReference type="Proteomes" id="UP000024404">
    <property type="component" value="Unassembled WGS sequence"/>
</dbReference>
<evidence type="ECO:0000313" key="1">
    <source>
        <dbReference type="EnsemblMetazoa" id="OVOC11801.1"/>
    </source>
</evidence>
<keyword evidence="2" id="KW-1185">Reference proteome</keyword>
<dbReference type="EMBL" id="CMVM020000016">
    <property type="status" value="NOT_ANNOTATED_CDS"/>
    <property type="molecule type" value="Genomic_DNA"/>
</dbReference>
<organism evidence="1 2">
    <name type="scientific">Onchocerca volvulus</name>
    <dbReference type="NCBI Taxonomy" id="6282"/>
    <lineage>
        <taxon>Eukaryota</taxon>
        <taxon>Metazoa</taxon>
        <taxon>Ecdysozoa</taxon>
        <taxon>Nematoda</taxon>
        <taxon>Chromadorea</taxon>
        <taxon>Rhabditida</taxon>
        <taxon>Spirurina</taxon>
        <taxon>Spiruromorpha</taxon>
        <taxon>Filarioidea</taxon>
        <taxon>Onchocercidae</taxon>
        <taxon>Onchocerca</taxon>
    </lineage>
</organism>
<sequence length="89" mass="10399">MKLLLNINHLMCFYSFHTFPRLILSAVICLSQRLSHACLSSNKPIMVKPRTAHYNSYNVLDVDYPTWITVAILELIHAPKLRLLDERIY</sequence>
<accession>A0A8R1TLV1</accession>